<dbReference type="Pfam" id="PF02104">
    <property type="entry name" value="SURF1"/>
    <property type="match status" value="1"/>
</dbReference>
<dbReference type="AlphaFoldDB" id="A0A6J7Y2J0"/>
<evidence type="ECO:0000256" key="1">
    <source>
        <dbReference type="SAM" id="Phobius"/>
    </source>
</evidence>
<dbReference type="InterPro" id="IPR002994">
    <property type="entry name" value="Surf1/Shy1"/>
</dbReference>
<feature type="transmembrane region" description="Helical" evidence="1">
    <location>
        <begin position="200"/>
        <end position="221"/>
    </location>
</feature>
<accession>A0A6J7Y2J0</accession>
<keyword evidence="1" id="KW-0472">Membrane</keyword>
<organism evidence="2">
    <name type="scientific">freshwater metagenome</name>
    <dbReference type="NCBI Taxonomy" id="449393"/>
    <lineage>
        <taxon>unclassified sequences</taxon>
        <taxon>metagenomes</taxon>
        <taxon>ecological metagenomes</taxon>
    </lineage>
</organism>
<name>A0A6J7Y2J0_9ZZZZ</name>
<reference evidence="2" key="1">
    <citation type="submission" date="2020-05" db="EMBL/GenBank/DDBJ databases">
        <authorList>
            <person name="Chiriac C."/>
            <person name="Salcher M."/>
            <person name="Ghai R."/>
            <person name="Kavagutti S V."/>
        </authorList>
    </citation>
    <scope>NUCLEOTIDE SEQUENCE</scope>
</reference>
<keyword evidence="1" id="KW-0812">Transmembrane</keyword>
<gene>
    <name evidence="2" type="ORF">UFOPK3554_01268</name>
</gene>
<proteinExistence type="predicted"/>
<sequence>MIKKLGEFLALLVIATVFVSLGIWQLNRAADLKTLMATASVIDTRIVRLESLGQPRVAFLPKSDHRTVSASGNYVANFRAPNQVDGAGSMQDWEVGLLQVEPQSAILVVRGLWSQRLVEPRIAMSDRIAITGTFLAHQNEDHSENAPGIISRLDSSVIVGLTDLDLYDGYVISTSEKFQGRDIVRTRVTPPALTSRIPGYYWQHLSYVVIWWLMAGVVLYLPLYRRRVKILETVKGEVHT</sequence>
<keyword evidence="1" id="KW-1133">Transmembrane helix</keyword>
<dbReference type="GO" id="GO:0016020">
    <property type="term" value="C:membrane"/>
    <property type="evidence" value="ECO:0007669"/>
    <property type="project" value="InterPro"/>
</dbReference>
<dbReference type="EMBL" id="CAFBSG010000029">
    <property type="protein sequence ID" value="CAB5241146.1"/>
    <property type="molecule type" value="Genomic_DNA"/>
</dbReference>
<protein>
    <submittedName>
        <fullName evidence="2">Unannotated protein</fullName>
    </submittedName>
</protein>
<evidence type="ECO:0000313" key="2">
    <source>
        <dbReference type="EMBL" id="CAB5241146.1"/>
    </source>
</evidence>